<dbReference type="Proteomes" id="UP000177629">
    <property type="component" value="Unassembled WGS sequence"/>
</dbReference>
<feature type="compositionally biased region" description="Basic and acidic residues" evidence="2">
    <location>
        <begin position="116"/>
        <end position="136"/>
    </location>
</feature>
<proteinExistence type="predicted"/>
<dbReference type="STRING" id="1802362.A2806_02760"/>
<name>A0A1G2PJI1_9BACT</name>
<keyword evidence="3" id="KW-0812">Transmembrane</keyword>
<dbReference type="Pfam" id="PF04977">
    <property type="entry name" value="DivIC"/>
    <property type="match status" value="1"/>
</dbReference>
<evidence type="ECO:0000256" key="3">
    <source>
        <dbReference type="SAM" id="Phobius"/>
    </source>
</evidence>
<accession>A0A1G2PJI1</accession>
<protein>
    <recommendedName>
        <fullName evidence="6">Cell division protein FtsL</fullName>
    </recommendedName>
</protein>
<evidence type="ECO:0000313" key="4">
    <source>
        <dbReference type="EMBL" id="OHA48495.1"/>
    </source>
</evidence>
<reference evidence="4 5" key="1">
    <citation type="journal article" date="2016" name="Nat. Commun.">
        <title>Thousands of microbial genomes shed light on interconnected biogeochemical processes in an aquifer system.</title>
        <authorList>
            <person name="Anantharaman K."/>
            <person name="Brown C.T."/>
            <person name="Hug L.A."/>
            <person name="Sharon I."/>
            <person name="Castelle C.J."/>
            <person name="Probst A.J."/>
            <person name="Thomas B.C."/>
            <person name="Singh A."/>
            <person name="Wilkins M.J."/>
            <person name="Karaoz U."/>
            <person name="Brodie E.L."/>
            <person name="Williams K.H."/>
            <person name="Hubbard S.S."/>
            <person name="Banfield J.F."/>
        </authorList>
    </citation>
    <scope>NUCLEOTIDE SEQUENCE [LARGE SCALE GENOMIC DNA]</scope>
</reference>
<dbReference type="EMBL" id="MHSS01000006">
    <property type="protein sequence ID" value="OHA48495.1"/>
    <property type="molecule type" value="Genomic_DNA"/>
</dbReference>
<sequence length="150" mass="16667">MQRRTLARGSIANIRSLAIKAILFVAVVGIGVAALRVTLLRVRIAREARSLQAEIVALEQKQVELQNLLGQSRDPAALERDARKRLNFSKKDEKVVLLVPGDAVQGENNSTNNNDHNTDDGKKDGDNNHSDDKDTDASNPVKWWRKFFGP</sequence>
<feature type="transmembrane region" description="Helical" evidence="3">
    <location>
        <begin position="21"/>
        <end position="39"/>
    </location>
</feature>
<feature type="coiled-coil region" evidence="1">
    <location>
        <begin position="41"/>
        <end position="68"/>
    </location>
</feature>
<comment type="caution">
    <text evidence="4">The sequence shown here is derived from an EMBL/GenBank/DDBJ whole genome shotgun (WGS) entry which is preliminary data.</text>
</comment>
<evidence type="ECO:0000256" key="2">
    <source>
        <dbReference type="SAM" id="MobiDB-lite"/>
    </source>
</evidence>
<dbReference type="AlphaFoldDB" id="A0A1G2PJI1"/>
<gene>
    <name evidence="4" type="ORF">A2806_02760</name>
</gene>
<organism evidence="4 5">
    <name type="scientific">Candidatus Terrybacteria bacterium RIFCSPHIGHO2_01_FULL_48_17</name>
    <dbReference type="NCBI Taxonomy" id="1802362"/>
    <lineage>
        <taxon>Bacteria</taxon>
        <taxon>Candidatus Terryibacteriota</taxon>
    </lineage>
</organism>
<evidence type="ECO:0000313" key="5">
    <source>
        <dbReference type="Proteomes" id="UP000177629"/>
    </source>
</evidence>
<keyword evidence="3" id="KW-0472">Membrane</keyword>
<dbReference type="InterPro" id="IPR007060">
    <property type="entry name" value="FtsL/DivIC"/>
</dbReference>
<feature type="region of interest" description="Disordered" evidence="2">
    <location>
        <begin position="100"/>
        <end position="142"/>
    </location>
</feature>
<evidence type="ECO:0008006" key="6">
    <source>
        <dbReference type="Google" id="ProtNLM"/>
    </source>
</evidence>
<evidence type="ECO:0000256" key="1">
    <source>
        <dbReference type="SAM" id="Coils"/>
    </source>
</evidence>
<keyword evidence="1" id="KW-0175">Coiled coil</keyword>
<keyword evidence="3" id="KW-1133">Transmembrane helix</keyword>